<dbReference type="Pfam" id="PF01764">
    <property type="entry name" value="Lipase_3"/>
    <property type="match status" value="1"/>
</dbReference>
<gene>
    <name evidence="3" type="ORF">L484_011060</name>
</gene>
<evidence type="ECO:0000313" key="3">
    <source>
        <dbReference type="EMBL" id="EXB54398.1"/>
    </source>
</evidence>
<dbReference type="InterPro" id="IPR044819">
    <property type="entry name" value="OBL-like"/>
</dbReference>
<keyword evidence="1" id="KW-0378">Hydrolase</keyword>
<dbReference type="SUPFAM" id="SSF53474">
    <property type="entry name" value="alpha/beta-Hydrolases"/>
    <property type="match status" value="1"/>
</dbReference>
<dbReference type="PANTHER" id="PTHR46086:SF17">
    <property type="entry name" value="ALPHA_BETA-HYDROLASES SUPERFAMILY PROTEIN"/>
    <property type="match status" value="1"/>
</dbReference>
<evidence type="ECO:0000259" key="2">
    <source>
        <dbReference type="Pfam" id="PF01764"/>
    </source>
</evidence>
<dbReference type="GO" id="GO:0004806">
    <property type="term" value="F:triacylglycerol lipase activity"/>
    <property type="evidence" value="ECO:0007669"/>
    <property type="project" value="InterPro"/>
</dbReference>
<proteinExistence type="predicted"/>
<dbReference type="EMBL" id="KE344179">
    <property type="protein sequence ID" value="EXB54398.1"/>
    <property type="molecule type" value="Genomic_DNA"/>
</dbReference>
<dbReference type="AlphaFoldDB" id="W9R212"/>
<protein>
    <recommendedName>
        <fullName evidence="2">Fungal lipase-type domain-containing protein</fullName>
    </recommendedName>
</protein>
<name>W9R212_9ROSA</name>
<dbReference type="CDD" id="cd00519">
    <property type="entry name" value="Lipase_3"/>
    <property type="match status" value="1"/>
</dbReference>
<evidence type="ECO:0000313" key="4">
    <source>
        <dbReference type="Proteomes" id="UP000030645"/>
    </source>
</evidence>
<dbReference type="eggNOG" id="KOG4569">
    <property type="taxonomic scope" value="Eukaryota"/>
</dbReference>
<dbReference type="InterPro" id="IPR002921">
    <property type="entry name" value="Fungal_lipase-type"/>
</dbReference>
<feature type="domain" description="Fungal lipase-type" evidence="2">
    <location>
        <begin position="204"/>
        <end position="371"/>
    </location>
</feature>
<dbReference type="Proteomes" id="UP000030645">
    <property type="component" value="Unassembled WGS sequence"/>
</dbReference>
<evidence type="ECO:0000256" key="1">
    <source>
        <dbReference type="ARBA" id="ARBA00022801"/>
    </source>
</evidence>
<keyword evidence="4" id="KW-1185">Reference proteome</keyword>
<dbReference type="PANTHER" id="PTHR46086">
    <property type="entry name" value="ALPHA/BETA-HYDROLASES SUPERFAMILY PROTEIN"/>
    <property type="match status" value="1"/>
</dbReference>
<dbReference type="Gene3D" id="3.40.50.1820">
    <property type="entry name" value="alpha/beta hydrolase"/>
    <property type="match status" value="1"/>
</dbReference>
<reference evidence="4" key="1">
    <citation type="submission" date="2013-01" db="EMBL/GenBank/DDBJ databases">
        <title>Draft Genome Sequence of a Mulberry Tree, Morus notabilis C.K. Schneid.</title>
        <authorList>
            <person name="He N."/>
            <person name="Zhao S."/>
        </authorList>
    </citation>
    <scope>NUCLEOTIDE SEQUENCE</scope>
</reference>
<organism evidence="3 4">
    <name type="scientific">Morus notabilis</name>
    <dbReference type="NCBI Taxonomy" id="981085"/>
    <lineage>
        <taxon>Eukaryota</taxon>
        <taxon>Viridiplantae</taxon>
        <taxon>Streptophyta</taxon>
        <taxon>Embryophyta</taxon>
        <taxon>Tracheophyta</taxon>
        <taxon>Spermatophyta</taxon>
        <taxon>Magnoliopsida</taxon>
        <taxon>eudicotyledons</taxon>
        <taxon>Gunneridae</taxon>
        <taxon>Pentapetalae</taxon>
        <taxon>rosids</taxon>
        <taxon>fabids</taxon>
        <taxon>Rosales</taxon>
        <taxon>Moraceae</taxon>
        <taxon>Moreae</taxon>
        <taxon>Morus</taxon>
    </lineage>
</organism>
<dbReference type="GO" id="GO:0006629">
    <property type="term" value="P:lipid metabolic process"/>
    <property type="evidence" value="ECO:0007669"/>
    <property type="project" value="InterPro"/>
</dbReference>
<accession>W9R212</accession>
<dbReference type="InterPro" id="IPR029058">
    <property type="entry name" value="AB_hydrolase_fold"/>
</dbReference>
<sequence>MACDEGFSCRFMLMKPEDVSFLNLLIYILFSDIFEERTRQPADSTAASDESFGYRKLVFKSILLQKFLVRVAKPLECFGSSIEFCLNLLSSNDNLFSLIHNAIHGKLVIPDKTSQNFFSIIGNIDQRENLDSNIKPGDPRYNAALSMMASKLSYENKARIEHTVTQLWKMQFLGFYEYWNDFQEKSTTQAFMMRDKSEDHDTIVVAFRGTLPFDVAAWCSDFDISWYRIPKVGKVHGGFMKALGLQKSAGFPKDMIEEEEGRVKRNRPSPLAYYDIREKLRELLGQNDKAKYVLTGHSLGGALAILFLAGLTLHEEKFLLERLEGVYTFGQPRVGDEKFGEFMKKEIIENDHTRYFRFVYCNDIVPRLPYDYKPLMFKHFGTCLHSDRHYKVKIADDEPSKYYFSRRKAITMRINSVLELIRSFTIAYTKGPEFKEGKLMRLLRVIGLVIPGLAAHSPQDYINTTRLASKEVFLPPKNSSQKNPIIGG</sequence>